<evidence type="ECO:0000313" key="2">
    <source>
        <dbReference type="Proteomes" id="UP000091857"/>
    </source>
</evidence>
<accession>A0ACB7G260</accession>
<proteinExistence type="predicted"/>
<reference evidence="2" key="1">
    <citation type="journal article" date="2016" name="Nat. Biotechnol.">
        <title>Sequencing wild and cultivated cassava and related species reveals extensive interspecific hybridization and genetic diversity.</title>
        <authorList>
            <person name="Bredeson J.V."/>
            <person name="Lyons J.B."/>
            <person name="Prochnik S.E."/>
            <person name="Wu G.A."/>
            <person name="Ha C.M."/>
            <person name="Edsinger-Gonzales E."/>
            <person name="Grimwood J."/>
            <person name="Schmutz J."/>
            <person name="Rabbi I.Y."/>
            <person name="Egesi C."/>
            <person name="Nauluvula P."/>
            <person name="Lebot V."/>
            <person name="Ndunguru J."/>
            <person name="Mkamilo G."/>
            <person name="Bart R.S."/>
            <person name="Setter T.L."/>
            <person name="Gleadow R.M."/>
            <person name="Kulakow P."/>
            <person name="Ferguson M.E."/>
            <person name="Rounsley S."/>
            <person name="Rokhsar D.S."/>
        </authorList>
    </citation>
    <scope>NUCLEOTIDE SEQUENCE [LARGE SCALE GENOMIC DNA]</scope>
    <source>
        <strain evidence="2">cv. AM560-2</strain>
    </source>
</reference>
<keyword evidence="2" id="KW-1185">Reference proteome</keyword>
<name>A0ACB7G260_MANES</name>
<sequence>MKRLLVHSETSSKAPPPLHIPDYVLKSPSDVRLSRRDHPLSPGAIALKSPMVRPYVRSKMPRLRWTPDLHHCFVHAVERLGGEDRATPKMVLQIMNVKGLTISHVKSHLQMYRSMKHEQMIQEAALAAKKNDKAPGLHYSNYFAHLDSMSCSENHHLEDKELNNNLLLYQQDHGTCTSPSYKLALKNTSMPTQSIYLCREEKQEMWIGKRLLTESFSHEEVISKEWEKKPDPYIIFKDLLKSCTTTQRTNEQDKNRQSLEDFGEIAQRVEGDKMSLLLNSKASESVLKLRKAESLCVKDVCLELTLG</sequence>
<dbReference type="EMBL" id="CM004403">
    <property type="protein sequence ID" value="KAG8634347.1"/>
    <property type="molecule type" value="Genomic_DNA"/>
</dbReference>
<dbReference type="Proteomes" id="UP000091857">
    <property type="component" value="Chromosome 17"/>
</dbReference>
<evidence type="ECO:0000313" key="1">
    <source>
        <dbReference type="EMBL" id="KAG8634347.1"/>
    </source>
</evidence>
<gene>
    <name evidence="1" type="ORF">MANES_17G026000v8</name>
</gene>
<protein>
    <submittedName>
        <fullName evidence="1">Uncharacterized protein</fullName>
    </submittedName>
</protein>
<organism evidence="1 2">
    <name type="scientific">Manihot esculenta</name>
    <name type="common">Cassava</name>
    <name type="synonym">Jatropha manihot</name>
    <dbReference type="NCBI Taxonomy" id="3983"/>
    <lineage>
        <taxon>Eukaryota</taxon>
        <taxon>Viridiplantae</taxon>
        <taxon>Streptophyta</taxon>
        <taxon>Embryophyta</taxon>
        <taxon>Tracheophyta</taxon>
        <taxon>Spermatophyta</taxon>
        <taxon>Magnoliopsida</taxon>
        <taxon>eudicotyledons</taxon>
        <taxon>Gunneridae</taxon>
        <taxon>Pentapetalae</taxon>
        <taxon>rosids</taxon>
        <taxon>fabids</taxon>
        <taxon>Malpighiales</taxon>
        <taxon>Euphorbiaceae</taxon>
        <taxon>Crotonoideae</taxon>
        <taxon>Manihoteae</taxon>
        <taxon>Manihot</taxon>
    </lineage>
</organism>
<comment type="caution">
    <text evidence="1">The sequence shown here is derived from an EMBL/GenBank/DDBJ whole genome shotgun (WGS) entry which is preliminary data.</text>
</comment>